<feature type="region of interest" description="Disordered" evidence="7">
    <location>
        <begin position="224"/>
        <end position="255"/>
    </location>
</feature>
<evidence type="ECO:0000256" key="2">
    <source>
        <dbReference type="ARBA" id="ARBA00022679"/>
    </source>
</evidence>
<dbReference type="InterPro" id="IPR011006">
    <property type="entry name" value="CheY-like_superfamily"/>
</dbReference>
<keyword evidence="6" id="KW-0804">Transcription</keyword>
<keyword evidence="10" id="KW-1185">Reference proteome</keyword>
<keyword evidence="2" id="KW-0808">Transferase</keyword>
<feature type="compositionally biased region" description="Basic and acidic residues" evidence="7">
    <location>
        <begin position="224"/>
        <end position="234"/>
    </location>
</feature>
<evidence type="ECO:0000256" key="7">
    <source>
        <dbReference type="SAM" id="MobiDB-lite"/>
    </source>
</evidence>
<dbReference type="InterPro" id="IPR012074">
    <property type="entry name" value="GAF_ANTAR"/>
</dbReference>
<dbReference type="GO" id="GO:0008168">
    <property type="term" value="F:methyltransferase activity"/>
    <property type="evidence" value="ECO:0007669"/>
    <property type="project" value="UniProtKB-KW"/>
</dbReference>
<protein>
    <submittedName>
        <fullName evidence="9">GAF domain</fullName>
    </submittedName>
</protein>
<keyword evidence="4" id="KW-0418">Kinase</keyword>
<dbReference type="Gene3D" id="3.30.450.40">
    <property type="match status" value="1"/>
</dbReference>
<sequence length="255" mass="27574">MDDRAYAGVLRLTMEELTNQFAHPTEIGITLQGVTASCVELVHGVASADILLISPPCEPFSSVAATSQLAVDIDRMQERFGEGPCLDAAAGDSMVLCNDLRNDGRWPRFAEAAVAAGVHSTMSFQLYTHDKRRGALNLFGSEPQAFTAQSQAVGAMFATHAAVALITNDERLQFKSALASRDVIGQAKGMIMERFDVDAVRAFELLTKLSQNTNRRVAEIAEELVARGPERESNSKAASPPRGHQISARNGEKRT</sequence>
<proteinExistence type="predicted"/>
<organism evidence="9 10">
    <name type="scientific">Mycobacterium terramassiliense</name>
    <dbReference type="NCBI Taxonomy" id="1841859"/>
    <lineage>
        <taxon>Bacteria</taxon>
        <taxon>Bacillati</taxon>
        <taxon>Actinomycetota</taxon>
        <taxon>Actinomycetes</taxon>
        <taxon>Mycobacteriales</taxon>
        <taxon>Mycobacteriaceae</taxon>
        <taxon>Mycobacterium</taxon>
    </lineage>
</organism>
<dbReference type="InterPro" id="IPR005561">
    <property type="entry name" value="ANTAR"/>
</dbReference>
<dbReference type="PIRSF" id="PIRSF036625">
    <property type="entry name" value="GAF_ANTAR"/>
    <property type="match status" value="1"/>
</dbReference>
<dbReference type="Gene3D" id="1.10.10.10">
    <property type="entry name" value="Winged helix-like DNA-binding domain superfamily/Winged helix DNA-binding domain"/>
    <property type="match status" value="1"/>
</dbReference>
<dbReference type="RefSeq" id="WP_077102146.1">
    <property type="nucleotide sequence ID" value="NZ_LT717701.1"/>
</dbReference>
<dbReference type="AlphaFoldDB" id="A0A2U3NH81"/>
<reference evidence="9 10" key="1">
    <citation type="submission" date="2017-01" db="EMBL/GenBank/DDBJ databases">
        <authorList>
            <consortium name="Urmite Genomes"/>
        </authorList>
    </citation>
    <scope>NUCLEOTIDE SEQUENCE [LARGE SCALE GENOMIC DNA]</scope>
    <source>
        <strain evidence="9 10">AB308</strain>
    </source>
</reference>
<dbReference type="InterPro" id="IPR029016">
    <property type="entry name" value="GAF-like_dom_sf"/>
</dbReference>
<evidence type="ECO:0000256" key="1">
    <source>
        <dbReference type="ARBA" id="ARBA00022603"/>
    </source>
</evidence>
<evidence type="ECO:0000256" key="5">
    <source>
        <dbReference type="ARBA" id="ARBA00023015"/>
    </source>
</evidence>
<keyword evidence="5" id="KW-0805">Transcription regulation</keyword>
<dbReference type="InterPro" id="IPR036388">
    <property type="entry name" value="WH-like_DNA-bd_sf"/>
</dbReference>
<feature type="domain" description="ANTAR" evidence="8">
    <location>
        <begin position="164"/>
        <end position="225"/>
    </location>
</feature>
<dbReference type="Pfam" id="PF13185">
    <property type="entry name" value="GAF_2"/>
    <property type="match status" value="1"/>
</dbReference>
<gene>
    <name evidence="9" type="ORF">MTAB308_4391</name>
</gene>
<dbReference type="SUPFAM" id="SSF52172">
    <property type="entry name" value="CheY-like"/>
    <property type="match status" value="1"/>
</dbReference>
<dbReference type="Proteomes" id="UP000241595">
    <property type="component" value="Unassembled WGS sequence"/>
</dbReference>
<evidence type="ECO:0000313" key="9">
    <source>
        <dbReference type="EMBL" id="SPM30882.1"/>
    </source>
</evidence>
<keyword evidence="1" id="KW-0489">Methyltransferase</keyword>
<accession>A0A2U3NH81</accession>
<dbReference type="InterPro" id="IPR018117">
    <property type="entry name" value="C5_DNA_meth_AS"/>
</dbReference>
<evidence type="ECO:0000256" key="4">
    <source>
        <dbReference type="ARBA" id="ARBA00022777"/>
    </source>
</evidence>
<dbReference type="EMBL" id="FTRV01000015">
    <property type="protein sequence ID" value="SPM30882.1"/>
    <property type="molecule type" value="Genomic_DNA"/>
</dbReference>
<dbReference type="GO" id="GO:0032259">
    <property type="term" value="P:methylation"/>
    <property type="evidence" value="ECO:0007669"/>
    <property type="project" value="UniProtKB-KW"/>
</dbReference>
<dbReference type="SUPFAM" id="SSF55781">
    <property type="entry name" value="GAF domain-like"/>
    <property type="match status" value="1"/>
</dbReference>
<evidence type="ECO:0000256" key="6">
    <source>
        <dbReference type="ARBA" id="ARBA00023163"/>
    </source>
</evidence>
<dbReference type="Pfam" id="PF03861">
    <property type="entry name" value="ANTAR"/>
    <property type="match status" value="1"/>
</dbReference>
<dbReference type="InterPro" id="IPR003018">
    <property type="entry name" value="GAF"/>
</dbReference>
<evidence type="ECO:0000313" key="10">
    <source>
        <dbReference type="Proteomes" id="UP000241595"/>
    </source>
</evidence>
<evidence type="ECO:0000259" key="8">
    <source>
        <dbReference type="PROSITE" id="PS50921"/>
    </source>
</evidence>
<keyword evidence="3" id="KW-0949">S-adenosyl-L-methionine</keyword>
<dbReference type="GO" id="GO:0003723">
    <property type="term" value="F:RNA binding"/>
    <property type="evidence" value="ECO:0007669"/>
    <property type="project" value="InterPro"/>
</dbReference>
<dbReference type="STRING" id="1841859.GCA_900157385_04392"/>
<dbReference type="SMART" id="SM01012">
    <property type="entry name" value="ANTAR"/>
    <property type="match status" value="1"/>
</dbReference>
<dbReference type="PROSITE" id="PS50921">
    <property type="entry name" value="ANTAR"/>
    <property type="match status" value="1"/>
</dbReference>
<evidence type="ECO:0000256" key="3">
    <source>
        <dbReference type="ARBA" id="ARBA00022691"/>
    </source>
</evidence>
<dbReference type="PROSITE" id="PS00094">
    <property type="entry name" value="C5_MTASE_1"/>
    <property type="match status" value="1"/>
</dbReference>
<name>A0A2U3NH81_9MYCO</name>
<dbReference type="GO" id="GO:0016301">
    <property type="term" value="F:kinase activity"/>
    <property type="evidence" value="ECO:0007669"/>
    <property type="project" value="UniProtKB-KW"/>
</dbReference>